<organism evidence="1 2">
    <name type="scientific">Rufibacter radiotolerans</name>
    <dbReference type="NCBI Taxonomy" id="1379910"/>
    <lineage>
        <taxon>Bacteria</taxon>
        <taxon>Pseudomonadati</taxon>
        <taxon>Bacteroidota</taxon>
        <taxon>Cytophagia</taxon>
        <taxon>Cytophagales</taxon>
        <taxon>Hymenobacteraceae</taxon>
        <taxon>Rufibacter</taxon>
    </lineage>
</organism>
<evidence type="ECO:0000313" key="2">
    <source>
        <dbReference type="Proteomes" id="UP000036458"/>
    </source>
</evidence>
<dbReference type="KEGG" id="ruf:TH63_15800"/>
<dbReference type="EMBL" id="CP010777">
    <property type="protein sequence ID" value="AKQ46753.1"/>
    <property type="molecule type" value="Genomic_DNA"/>
</dbReference>
<gene>
    <name evidence="1" type="ORF">TH63_15800</name>
</gene>
<dbReference type="PATRIC" id="fig|1379910.4.peg.3445"/>
<dbReference type="AlphaFoldDB" id="A0A0H4VN62"/>
<evidence type="ECO:0000313" key="1">
    <source>
        <dbReference type="EMBL" id="AKQ46753.1"/>
    </source>
</evidence>
<protein>
    <submittedName>
        <fullName evidence="1">Uncharacterized protein</fullName>
    </submittedName>
</protein>
<proteinExistence type="predicted"/>
<sequence length="197" mass="21435">MPKSNSTLLLLMLLIALKSYGQPISFPPDSSAVMDNVSLGSAFPFQRENLLARAPAGGYALAPASSQQGFSLAVNRKMGWEQTYEEKRVPLVVGFLLGEAMFALVSTPGFAKNGAYWSAASQHVMSLGSFNGGNWAENDQTRWVSFGMLNALATHHYFVKPTSGASVFWRNFIGLNMVGLTSHLVDKAISKRKARRS</sequence>
<reference evidence="1 2" key="1">
    <citation type="submission" date="2015-01" db="EMBL/GenBank/DDBJ databases">
        <title>Rufibacter sp./DG31D/ whole genome sequencing.</title>
        <authorList>
            <person name="Kim M.K."/>
            <person name="Srinivasan S."/>
            <person name="Lee J.-J."/>
        </authorList>
    </citation>
    <scope>NUCLEOTIDE SEQUENCE [LARGE SCALE GENOMIC DNA]</scope>
    <source>
        <strain evidence="1 2">DG31D</strain>
    </source>
</reference>
<dbReference type="Proteomes" id="UP000036458">
    <property type="component" value="Chromosome"/>
</dbReference>
<keyword evidence="2" id="KW-1185">Reference proteome</keyword>
<accession>A0A0H4VN62</accession>
<name>A0A0H4VN62_9BACT</name>